<dbReference type="InterPro" id="IPR050983">
    <property type="entry name" value="GST_Omega/HSP26"/>
</dbReference>
<dbReference type="PROSITE" id="PS50404">
    <property type="entry name" value="GST_NTER"/>
    <property type="match status" value="1"/>
</dbReference>
<dbReference type="PRINTS" id="PR01625">
    <property type="entry name" value="GSTRNSFRASEO"/>
</dbReference>
<dbReference type="AlphaFoldDB" id="A0A0N1P2Y8"/>
<accession>A0A0N1P2Y8</accession>
<dbReference type="GO" id="GO:0005737">
    <property type="term" value="C:cytoplasm"/>
    <property type="evidence" value="ECO:0007669"/>
    <property type="project" value="InterPro"/>
</dbReference>
<reference evidence="4 5" key="1">
    <citation type="submission" date="2015-06" db="EMBL/GenBank/DDBJ databases">
        <title>Draft genome of the ant-associated black yeast Phialophora attae CBS 131958.</title>
        <authorList>
            <person name="Moreno L.F."/>
            <person name="Stielow B.J."/>
            <person name="de Hoog S."/>
            <person name="Vicente V.A."/>
            <person name="Weiss V.A."/>
            <person name="de Vries M."/>
            <person name="Cruz L.M."/>
            <person name="Souza E.M."/>
        </authorList>
    </citation>
    <scope>NUCLEOTIDE SEQUENCE [LARGE SCALE GENOMIC DNA]</scope>
    <source>
        <strain evidence="4 5">CBS 131958</strain>
    </source>
</reference>
<evidence type="ECO:0000259" key="2">
    <source>
        <dbReference type="PROSITE" id="PS50404"/>
    </source>
</evidence>
<dbReference type="Gene3D" id="3.40.30.10">
    <property type="entry name" value="Glutaredoxin"/>
    <property type="match status" value="1"/>
</dbReference>
<dbReference type="OrthoDB" id="4951845at2759"/>
<feature type="domain" description="GST N-terminal" evidence="2">
    <location>
        <begin position="28"/>
        <end position="110"/>
    </location>
</feature>
<dbReference type="VEuPathDB" id="FungiDB:AB675_8470"/>
<keyword evidence="1" id="KW-0560">Oxidoreductase</keyword>
<dbReference type="SFLD" id="SFLDS00019">
    <property type="entry name" value="Glutathione_Transferase_(cytos"/>
    <property type="match status" value="1"/>
</dbReference>
<dbReference type="InterPro" id="IPR010987">
    <property type="entry name" value="Glutathione-S-Trfase_C-like"/>
</dbReference>
<comment type="caution">
    <text evidence="4">The sequence shown here is derived from an EMBL/GenBank/DDBJ whole genome shotgun (WGS) entry which is preliminary data.</text>
</comment>
<organism evidence="4 5">
    <name type="scientific">Cyphellophora attinorum</name>
    <dbReference type="NCBI Taxonomy" id="1664694"/>
    <lineage>
        <taxon>Eukaryota</taxon>
        <taxon>Fungi</taxon>
        <taxon>Dikarya</taxon>
        <taxon>Ascomycota</taxon>
        <taxon>Pezizomycotina</taxon>
        <taxon>Eurotiomycetes</taxon>
        <taxon>Chaetothyriomycetidae</taxon>
        <taxon>Chaetothyriales</taxon>
        <taxon>Cyphellophoraceae</taxon>
        <taxon>Cyphellophora</taxon>
    </lineage>
</organism>
<dbReference type="SUPFAM" id="SSF47616">
    <property type="entry name" value="GST C-terminal domain-like"/>
    <property type="match status" value="1"/>
</dbReference>
<dbReference type="RefSeq" id="XP_018004217.1">
    <property type="nucleotide sequence ID" value="XM_018148918.1"/>
</dbReference>
<feature type="domain" description="GST C-terminal" evidence="3">
    <location>
        <begin position="116"/>
        <end position="251"/>
    </location>
</feature>
<evidence type="ECO:0000313" key="5">
    <source>
        <dbReference type="Proteomes" id="UP000038010"/>
    </source>
</evidence>
<dbReference type="PROSITE" id="PS50405">
    <property type="entry name" value="GST_CTER"/>
    <property type="match status" value="1"/>
</dbReference>
<dbReference type="CDD" id="cd00570">
    <property type="entry name" value="GST_N_family"/>
    <property type="match status" value="1"/>
</dbReference>
<dbReference type="GeneID" id="28740798"/>
<gene>
    <name evidence="4" type="ORF">AB675_8470</name>
</gene>
<dbReference type="InterPro" id="IPR036249">
    <property type="entry name" value="Thioredoxin-like_sf"/>
</dbReference>
<dbReference type="Proteomes" id="UP000038010">
    <property type="component" value="Unassembled WGS sequence"/>
</dbReference>
<keyword evidence="5" id="KW-1185">Reference proteome</keyword>
<dbReference type="Gene3D" id="1.20.1050.10">
    <property type="match status" value="1"/>
</dbReference>
<evidence type="ECO:0000259" key="3">
    <source>
        <dbReference type="PROSITE" id="PS50405"/>
    </source>
</evidence>
<dbReference type="PANTHER" id="PTHR43968:SF13">
    <property type="entry name" value="GLUTATHIONE TRANSFERASE OMEGA-1"/>
    <property type="match status" value="1"/>
</dbReference>
<dbReference type="SUPFAM" id="SSF52833">
    <property type="entry name" value="Thioredoxin-like"/>
    <property type="match status" value="1"/>
</dbReference>
<dbReference type="InterPro" id="IPR036282">
    <property type="entry name" value="Glutathione-S-Trfase_C_sf"/>
</dbReference>
<dbReference type="STRING" id="1664694.A0A0N1P2Y8"/>
<dbReference type="PANTHER" id="PTHR43968">
    <property type="match status" value="1"/>
</dbReference>
<dbReference type="InterPro" id="IPR040079">
    <property type="entry name" value="Glutathione_S-Trfase"/>
</dbReference>
<proteinExistence type="predicted"/>
<dbReference type="GO" id="GO:0045174">
    <property type="term" value="F:glutathione dehydrogenase (ascorbate) activity"/>
    <property type="evidence" value="ECO:0007669"/>
    <property type="project" value="UniProtKB-ARBA"/>
</dbReference>
<dbReference type="EMBL" id="LFJN01000003">
    <property type="protein sequence ID" value="KPI44254.1"/>
    <property type="molecule type" value="Genomic_DNA"/>
</dbReference>
<dbReference type="Pfam" id="PF13409">
    <property type="entry name" value="GST_N_2"/>
    <property type="match status" value="1"/>
</dbReference>
<dbReference type="CDD" id="cd00299">
    <property type="entry name" value="GST_C_family"/>
    <property type="match status" value="1"/>
</dbReference>
<dbReference type="SFLD" id="SFLDG00358">
    <property type="entry name" value="Main_(cytGST)"/>
    <property type="match status" value="1"/>
</dbReference>
<evidence type="ECO:0000313" key="4">
    <source>
        <dbReference type="EMBL" id="KPI44254.1"/>
    </source>
</evidence>
<dbReference type="GO" id="GO:0004364">
    <property type="term" value="F:glutathione transferase activity"/>
    <property type="evidence" value="ECO:0007669"/>
    <property type="project" value="InterPro"/>
</dbReference>
<protein>
    <submittedName>
        <fullName evidence="4">Glutathione S-transferase omega-1</fullName>
    </submittedName>
</protein>
<dbReference type="InterPro" id="IPR004045">
    <property type="entry name" value="Glutathione_S-Trfase_N"/>
</dbReference>
<name>A0A0N1P2Y8_9EURO</name>
<evidence type="ECO:0000256" key="1">
    <source>
        <dbReference type="ARBA" id="ARBA00023002"/>
    </source>
</evidence>
<dbReference type="InterPro" id="IPR005442">
    <property type="entry name" value="GST_omega"/>
</dbReference>
<keyword evidence="4" id="KW-0808">Transferase</keyword>
<sequence>MGMPDADIYPSATGLASHVVKAHENAQAEHVLYSGWFCPFVQRAWIVLEEKKIPYRYKEINPYHKEPSFLALNPRGLVPTLGCPTPSGEEPLIESNIICDYLDDTFPDKAPLYPSDAYTKAKLRVSIDFVTSRIIPAYHRFLQHTPDKAYSLEDARKEFLGHLLTWIKDADPTGPYFAGKEFGMGDVVMAPWALRLWVFDHFKEGGLGMPEEGKGGEDEELWGRWRVWADAVSKRESVKGTMSEREHYLPLYQRYADDTAQSEMAKASRGGRGVP</sequence>